<dbReference type="Proteomes" id="UP000789525">
    <property type="component" value="Unassembled WGS sequence"/>
</dbReference>
<comment type="caution">
    <text evidence="1">The sequence shown here is derived from an EMBL/GenBank/DDBJ whole genome shotgun (WGS) entry which is preliminary data.</text>
</comment>
<proteinExistence type="predicted"/>
<evidence type="ECO:0000313" key="2">
    <source>
        <dbReference type="Proteomes" id="UP000789525"/>
    </source>
</evidence>
<organism evidence="1 2">
    <name type="scientific">Acaulospora colombiana</name>
    <dbReference type="NCBI Taxonomy" id="27376"/>
    <lineage>
        <taxon>Eukaryota</taxon>
        <taxon>Fungi</taxon>
        <taxon>Fungi incertae sedis</taxon>
        <taxon>Mucoromycota</taxon>
        <taxon>Glomeromycotina</taxon>
        <taxon>Glomeromycetes</taxon>
        <taxon>Diversisporales</taxon>
        <taxon>Acaulosporaceae</taxon>
        <taxon>Acaulospora</taxon>
    </lineage>
</organism>
<protein>
    <submittedName>
        <fullName evidence="1">2165_t:CDS:1</fullName>
    </submittedName>
</protein>
<accession>A0ACA9M161</accession>
<reference evidence="1" key="1">
    <citation type="submission" date="2021-06" db="EMBL/GenBank/DDBJ databases">
        <authorList>
            <person name="Kallberg Y."/>
            <person name="Tangrot J."/>
            <person name="Rosling A."/>
        </authorList>
    </citation>
    <scope>NUCLEOTIDE SEQUENCE</scope>
    <source>
        <strain evidence="1">CL356</strain>
    </source>
</reference>
<gene>
    <name evidence="1" type="ORF">ACOLOM_LOCUS4947</name>
</gene>
<evidence type="ECO:0000313" key="1">
    <source>
        <dbReference type="EMBL" id="CAG8553485.1"/>
    </source>
</evidence>
<sequence>MLMAKLKVRATFQIVNFSNPSQANDWGALDSNLAIQRAEQLSSLLVSALCFGTTDPHTQEPLKNFDSDEVLSSDDGMATFYLELPDNPILSGLSLHDCLRTLRMGYQGRDARYRIGEADFFKALSSHLAGLVEARLKHVSQWLTANTERFGEKGEITVLIRTFDSYSKELRASESIIARLLTDAFTPVNSLINMKLKFPSVISRLYRCHSL</sequence>
<keyword evidence="2" id="KW-1185">Reference proteome</keyword>
<name>A0ACA9M161_9GLOM</name>
<dbReference type="EMBL" id="CAJVPT010008598">
    <property type="protein sequence ID" value="CAG8553485.1"/>
    <property type="molecule type" value="Genomic_DNA"/>
</dbReference>